<dbReference type="Proteomes" id="UP001370348">
    <property type="component" value="Chromosome"/>
</dbReference>
<accession>A0ABZ2LJQ4</accession>
<gene>
    <name evidence="2" type="ORF">LZC94_25375</name>
</gene>
<name>A0ABZ2LJQ4_9BACT</name>
<feature type="chain" id="PRO_5045152602" description="Secreted protein" evidence="1">
    <location>
        <begin position="29"/>
        <end position="127"/>
    </location>
</feature>
<protein>
    <recommendedName>
        <fullName evidence="4">Secreted protein</fullName>
    </recommendedName>
</protein>
<organism evidence="2 3">
    <name type="scientific">Pendulispora albinea</name>
    <dbReference type="NCBI Taxonomy" id="2741071"/>
    <lineage>
        <taxon>Bacteria</taxon>
        <taxon>Pseudomonadati</taxon>
        <taxon>Myxococcota</taxon>
        <taxon>Myxococcia</taxon>
        <taxon>Myxococcales</taxon>
        <taxon>Sorangiineae</taxon>
        <taxon>Pendulisporaceae</taxon>
        <taxon>Pendulispora</taxon>
    </lineage>
</organism>
<keyword evidence="3" id="KW-1185">Reference proteome</keyword>
<evidence type="ECO:0000313" key="2">
    <source>
        <dbReference type="EMBL" id="WXB11194.1"/>
    </source>
</evidence>
<evidence type="ECO:0008006" key="4">
    <source>
        <dbReference type="Google" id="ProtNLM"/>
    </source>
</evidence>
<proteinExistence type="predicted"/>
<sequence length="127" mass="13407">MAFSKSRFGTGISVVAVALGVMVLEAQAAKASPADTVPSADDFAAQGCELVRHKVYLGRHINTWRCDDFRMHGQISNARKGDSVWLAATPENKAYVPDGSTFANTASDVAVGDQSCGQVVGFPVDCN</sequence>
<dbReference type="EMBL" id="CP089984">
    <property type="protein sequence ID" value="WXB11194.1"/>
    <property type="molecule type" value="Genomic_DNA"/>
</dbReference>
<evidence type="ECO:0000313" key="3">
    <source>
        <dbReference type="Proteomes" id="UP001370348"/>
    </source>
</evidence>
<reference evidence="2 3" key="1">
    <citation type="submission" date="2021-12" db="EMBL/GenBank/DDBJ databases">
        <title>Discovery of the Pendulisporaceae a myxobacterial family with distinct sporulation behavior and unique specialized metabolism.</title>
        <authorList>
            <person name="Garcia R."/>
            <person name="Popoff A."/>
            <person name="Bader C.D."/>
            <person name="Loehr J."/>
            <person name="Walesch S."/>
            <person name="Walt C."/>
            <person name="Boldt J."/>
            <person name="Bunk B."/>
            <person name="Haeckl F.J.F.P.J."/>
            <person name="Gunesch A.P."/>
            <person name="Birkelbach J."/>
            <person name="Nuebel U."/>
            <person name="Pietschmann T."/>
            <person name="Bach T."/>
            <person name="Mueller R."/>
        </authorList>
    </citation>
    <scope>NUCLEOTIDE SEQUENCE [LARGE SCALE GENOMIC DNA]</scope>
    <source>
        <strain evidence="2 3">MSr11954</strain>
    </source>
</reference>
<keyword evidence="1" id="KW-0732">Signal</keyword>
<dbReference type="RefSeq" id="WP_394820809.1">
    <property type="nucleotide sequence ID" value="NZ_CP089984.1"/>
</dbReference>
<feature type="signal peptide" evidence="1">
    <location>
        <begin position="1"/>
        <end position="28"/>
    </location>
</feature>
<evidence type="ECO:0000256" key="1">
    <source>
        <dbReference type="SAM" id="SignalP"/>
    </source>
</evidence>